<organism evidence="2 3">
    <name type="scientific">Claviceps africana</name>
    <dbReference type="NCBI Taxonomy" id="83212"/>
    <lineage>
        <taxon>Eukaryota</taxon>
        <taxon>Fungi</taxon>
        <taxon>Dikarya</taxon>
        <taxon>Ascomycota</taxon>
        <taxon>Pezizomycotina</taxon>
        <taxon>Sordariomycetes</taxon>
        <taxon>Hypocreomycetidae</taxon>
        <taxon>Hypocreales</taxon>
        <taxon>Clavicipitaceae</taxon>
        <taxon>Claviceps</taxon>
    </lineage>
</organism>
<reference evidence="2" key="1">
    <citation type="journal article" date="2020" name="bioRxiv">
        <title>Whole genome comparisons of ergot fungi reveals the divergence and evolution of species within the genus Claviceps are the result of varying mechanisms driving genome evolution and host range expansion.</title>
        <authorList>
            <person name="Wyka S.A."/>
            <person name="Mondo S.J."/>
            <person name="Liu M."/>
            <person name="Dettman J."/>
            <person name="Nalam V."/>
            <person name="Broders K.D."/>
        </authorList>
    </citation>
    <scope>NUCLEOTIDE SEQUENCE</scope>
    <source>
        <strain evidence="2">CCC 489</strain>
    </source>
</reference>
<keyword evidence="1" id="KW-0732">Signal</keyword>
<dbReference type="AlphaFoldDB" id="A0A8K0JC24"/>
<name>A0A8K0JC24_9HYPO</name>
<evidence type="ECO:0000313" key="3">
    <source>
        <dbReference type="Proteomes" id="UP000811619"/>
    </source>
</evidence>
<feature type="signal peptide" evidence="1">
    <location>
        <begin position="1"/>
        <end position="16"/>
    </location>
</feature>
<sequence>MKLLVVLLGGAALALPSPDIPVGQDEAMPKCVVTCLSYINACGVAVAGRLPQPPPCHVVTKAPELPAPTPTPVGKDDCRTRTVHSGLQTVEAFEATLSHDYPDLDLDA</sequence>
<dbReference type="EMBL" id="SRPY01000144">
    <property type="protein sequence ID" value="KAG5927985.1"/>
    <property type="molecule type" value="Genomic_DNA"/>
</dbReference>
<accession>A0A8K0JC24</accession>
<evidence type="ECO:0000256" key="1">
    <source>
        <dbReference type="SAM" id="SignalP"/>
    </source>
</evidence>
<proteinExistence type="predicted"/>
<keyword evidence="3" id="KW-1185">Reference proteome</keyword>
<gene>
    <name evidence="2" type="ORF">E4U42_001462</name>
</gene>
<dbReference type="Proteomes" id="UP000811619">
    <property type="component" value="Unassembled WGS sequence"/>
</dbReference>
<feature type="chain" id="PRO_5035461880" evidence="1">
    <location>
        <begin position="17"/>
        <end position="108"/>
    </location>
</feature>
<protein>
    <submittedName>
        <fullName evidence="2">Uncharacterized protein</fullName>
    </submittedName>
</protein>
<evidence type="ECO:0000313" key="2">
    <source>
        <dbReference type="EMBL" id="KAG5927985.1"/>
    </source>
</evidence>
<comment type="caution">
    <text evidence="2">The sequence shown here is derived from an EMBL/GenBank/DDBJ whole genome shotgun (WGS) entry which is preliminary data.</text>
</comment>